<comment type="caution">
    <text evidence="6">The sequence shown here is derived from an EMBL/GenBank/DDBJ whole genome shotgun (WGS) entry which is preliminary data.</text>
</comment>
<keyword evidence="3" id="KW-0804">Transcription</keyword>
<dbReference type="EMBL" id="JARJLM010000723">
    <property type="protein sequence ID" value="MDF3839980.1"/>
    <property type="molecule type" value="Genomic_DNA"/>
</dbReference>
<feature type="region of interest" description="Disordered" evidence="4">
    <location>
        <begin position="209"/>
        <end position="240"/>
    </location>
</feature>
<dbReference type="InterPro" id="IPR000792">
    <property type="entry name" value="Tscrpt_reg_LuxR_C"/>
</dbReference>
<evidence type="ECO:0000259" key="5">
    <source>
        <dbReference type="PROSITE" id="PS50043"/>
    </source>
</evidence>
<dbReference type="InterPro" id="IPR016032">
    <property type="entry name" value="Sig_transdc_resp-reg_C-effctor"/>
</dbReference>
<gene>
    <name evidence="6" type="ORF">P3W85_44710</name>
</gene>
<dbReference type="CDD" id="cd06170">
    <property type="entry name" value="LuxR_C_like"/>
    <property type="match status" value="2"/>
</dbReference>
<dbReference type="SMART" id="SM00421">
    <property type="entry name" value="HTH_LUXR"/>
    <property type="match status" value="2"/>
</dbReference>
<dbReference type="PANTHER" id="PTHR44688">
    <property type="entry name" value="DNA-BINDING TRANSCRIPTIONAL ACTIVATOR DEVR_DOSR"/>
    <property type="match status" value="1"/>
</dbReference>
<dbReference type="SUPFAM" id="SSF46894">
    <property type="entry name" value="C-terminal effector domain of the bipartite response regulators"/>
    <property type="match status" value="2"/>
</dbReference>
<proteinExistence type="predicted"/>
<dbReference type="PRINTS" id="PR00038">
    <property type="entry name" value="HTHLUXR"/>
</dbReference>
<reference evidence="6 7" key="1">
    <citation type="submission" date="2023-03" db="EMBL/GenBank/DDBJ databases">
        <title>Draft assemblies of triclosan tolerant bacteria isolated from returned activated sludge.</title>
        <authorList>
            <person name="Van Hamelsveld S."/>
        </authorList>
    </citation>
    <scope>NUCLEOTIDE SEQUENCE [LARGE SCALE GENOMIC DNA]</scope>
    <source>
        <strain evidence="6 7">GW210010_S58</strain>
    </source>
</reference>
<evidence type="ECO:0000256" key="1">
    <source>
        <dbReference type="ARBA" id="ARBA00023015"/>
    </source>
</evidence>
<evidence type="ECO:0000256" key="3">
    <source>
        <dbReference type="ARBA" id="ARBA00023163"/>
    </source>
</evidence>
<accession>A0ABT6B534</accession>
<feature type="region of interest" description="Disordered" evidence="4">
    <location>
        <begin position="32"/>
        <end position="65"/>
    </location>
</feature>
<sequence>MNGQLRDILTTLPKLSVSQIQELHTAIHAMQAEDSRQQPSQNPQRDRGVRQQELGRTDHGVSGRAFTRVESAKTVHLFHPASLRRVALLHGKAGANVAQTTAQVVASATGDTAACHPGVSASPATARPGCEANSAPLPPTPHHAPIKPDVQRLTERQQVVLSLVLEGLPTKLIARRLGLTVNTVKEHVSAILERLGARTRAQLLSKTTPFHAGDSSPPVCPTSDVHDQTADPAQGSTTIESKALGLTDRQGIVLRHLLDGLPNKAIAQRLGLTENTVKEHVSAILLQLGARSRLQVISKMRQLCVAPPVSTG</sequence>
<dbReference type="Proteomes" id="UP001216674">
    <property type="component" value="Unassembled WGS sequence"/>
</dbReference>
<keyword evidence="2" id="KW-0238">DNA-binding</keyword>
<keyword evidence="1" id="KW-0805">Transcription regulation</keyword>
<evidence type="ECO:0000256" key="4">
    <source>
        <dbReference type="SAM" id="MobiDB-lite"/>
    </source>
</evidence>
<dbReference type="RefSeq" id="WP_276269548.1">
    <property type="nucleotide sequence ID" value="NZ_JARJLM010000723.1"/>
</dbReference>
<dbReference type="PANTHER" id="PTHR44688:SF25">
    <property type="entry name" value="HTH LUXR-TYPE DOMAIN-CONTAINING PROTEIN"/>
    <property type="match status" value="1"/>
</dbReference>
<dbReference type="Pfam" id="PF00196">
    <property type="entry name" value="GerE"/>
    <property type="match status" value="2"/>
</dbReference>
<evidence type="ECO:0000313" key="7">
    <source>
        <dbReference type="Proteomes" id="UP001216674"/>
    </source>
</evidence>
<dbReference type="Gene3D" id="1.10.10.10">
    <property type="entry name" value="Winged helix-like DNA-binding domain superfamily/Winged helix DNA-binding domain"/>
    <property type="match status" value="2"/>
</dbReference>
<organism evidence="6 7">
    <name type="scientific">Cupriavidus basilensis</name>
    <dbReference type="NCBI Taxonomy" id="68895"/>
    <lineage>
        <taxon>Bacteria</taxon>
        <taxon>Pseudomonadati</taxon>
        <taxon>Pseudomonadota</taxon>
        <taxon>Betaproteobacteria</taxon>
        <taxon>Burkholderiales</taxon>
        <taxon>Burkholderiaceae</taxon>
        <taxon>Cupriavidus</taxon>
    </lineage>
</organism>
<feature type="domain" description="HTH luxR-type" evidence="5">
    <location>
        <begin position="239"/>
        <end position="304"/>
    </location>
</feature>
<dbReference type="PROSITE" id="PS00622">
    <property type="entry name" value="HTH_LUXR_1"/>
    <property type="match status" value="1"/>
</dbReference>
<keyword evidence="7" id="KW-1185">Reference proteome</keyword>
<dbReference type="PROSITE" id="PS50043">
    <property type="entry name" value="HTH_LUXR_2"/>
    <property type="match status" value="2"/>
</dbReference>
<protein>
    <submittedName>
        <fullName evidence="6">LuxR C-terminal-related transcriptional regulator</fullName>
    </submittedName>
</protein>
<evidence type="ECO:0000313" key="6">
    <source>
        <dbReference type="EMBL" id="MDF3839980.1"/>
    </source>
</evidence>
<evidence type="ECO:0000256" key="2">
    <source>
        <dbReference type="ARBA" id="ARBA00023125"/>
    </source>
</evidence>
<dbReference type="InterPro" id="IPR036388">
    <property type="entry name" value="WH-like_DNA-bd_sf"/>
</dbReference>
<feature type="domain" description="HTH luxR-type" evidence="5">
    <location>
        <begin position="146"/>
        <end position="214"/>
    </location>
</feature>
<feature type="compositionally biased region" description="Basic and acidic residues" evidence="4">
    <location>
        <begin position="44"/>
        <end position="61"/>
    </location>
</feature>
<name>A0ABT6B534_9BURK</name>